<keyword evidence="1" id="KW-0175">Coiled coil</keyword>
<proteinExistence type="predicted"/>
<evidence type="ECO:0000313" key="3">
    <source>
        <dbReference type="EMBL" id="MBP1968160.1"/>
    </source>
</evidence>
<sequence>MKKLILLVTALIFLVGCSEATAEVEGEAVNYENLKSMNEEAKEELSELGEQIEGAENDLSSIRSELNNEESEFEALIKLAENQEEVEEEVSEAESTLENLQEDIESAEDELEELEGSVVEKKEEPTTISAGHYIVGEDIPAGRYVAESSGGGGNFSSHNTSDRLNFSTILGDGERRESEYVFWAESGDQLKLGVSINFTEIE</sequence>
<gene>
    <name evidence="3" type="ORF">J2Z83_000252</name>
</gene>
<dbReference type="Gene3D" id="1.20.120.330">
    <property type="entry name" value="Nucleotidyltransferases domain 2"/>
    <property type="match status" value="1"/>
</dbReference>
<evidence type="ECO:0000256" key="2">
    <source>
        <dbReference type="SAM" id="SignalP"/>
    </source>
</evidence>
<name>A0ABS4IBA2_9BACI</name>
<evidence type="ECO:0000256" key="1">
    <source>
        <dbReference type="SAM" id="Coils"/>
    </source>
</evidence>
<organism evidence="3 4">
    <name type="scientific">Virgibacillus natechei</name>
    <dbReference type="NCBI Taxonomy" id="1216297"/>
    <lineage>
        <taxon>Bacteria</taxon>
        <taxon>Bacillati</taxon>
        <taxon>Bacillota</taxon>
        <taxon>Bacilli</taxon>
        <taxon>Bacillales</taxon>
        <taxon>Bacillaceae</taxon>
        <taxon>Virgibacillus</taxon>
    </lineage>
</organism>
<comment type="caution">
    <text evidence="3">The sequence shown here is derived from an EMBL/GenBank/DDBJ whole genome shotgun (WGS) entry which is preliminary data.</text>
</comment>
<reference evidence="3 4" key="1">
    <citation type="submission" date="2021-03" db="EMBL/GenBank/DDBJ databases">
        <title>Genomic Encyclopedia of Type Strains, Phase IV (KMG-IV): sequencing the most valuable type-strain genomes for metagenomic binning, comparative biology and taxonomic classification.</title>
        <authorList>
            <person name="Goeker M."/>
        </authorList>
    </citation>
    <scope>NUCLEOTIDE SEQUENCE [LARGE SCALE GENOMIC DNA]</scope>
    <source>
        <strain evidence="3 4">DSM 25609</strain>
    </source>
</reference>
<evidence type="ECO:0000313" key="4">
    <source>
        <dbReference type="Proteomes" id="UP001519345"/>
    </source>
</evidence>
<dbReference type="Proteomes" id="UP001519345">
    <property type="component" value="Unassembled WGS sequence"/>
</dbReference>
<feature type="signal peptide" evidence="2">
    <location>
        <begin position="1"/>
        <end position="22"/>
    </location>
</feature>
<keyword evidence="4" id="KW-1185">Reference proteome</keyword>
<dbReference type="EMBL" id="JAGGKX010000001">
    <property type="protein sequence ID" value="MBP1968160.1"/>
    <property type="molecule type" value="Genomic_DNA"/>
</dbReference>
<protein>
    <submittedName>
        <fullName evidence="3">Septal ring factor EnvC (AmiA/AmiB activator)</fullName>
    </submittedName>
</protein>
<feature type="chain" id="PRO_5047370936" evidence="2">
    <location>
        <begin position="23"/>
        <end position="202"/>
    </location>
</feature>
<accession>A0ABS4IBA2</accession>
<feature type="coiled-coil region" evidence="1">
    <location>
        <begin position="24"/>
        <end position="124"/>
    </location>
</feature>
<keyword evidence="2" id="KW-0732">Signal</keyword>
<dbReference type="PROSITE" id="PS51257">
    <property type="entry name" value="PROKAR_LIPOPROTEIN"/>
    <property type="match status" value="1"/>
</dbReference>
<dbReference type="RefSeq" id="WP_209461395.1">
    <property type="nucleotide sequence ID" value="NZ_CP110224.1"/>
</dbReference>